<accession>A0AA86E1T2</accession>
<protein>
    <submittedName>
        <fullName evidence="4">Signal-transduction protein with 2 CBS domains</fullName>
    </submittedName>
</protein>
<dbReference type="SMART" id="SM00116">
    <property type="entry name" value="CBS"/>
    <property type="match status" value="2"/>
</dbReference>
<feature type="domain" description="CBS" evidence="3">
    <location>
        <begin position="7"/>
        <end position="68"/>
    </location>
</feature>
<dbReference type="SUPFAM" id="SSF54631">
    <property type="entry name" value="CBS-domain pair"/>
    <property type="match status" value="1"/>
</dbReference>
<dbReference type="PROSITE" id="PS51371">
    <property type="entry name" value="CBS"/>
    <property type="match status" value="2"/>
</dbReference>
<keyword evidence="1 2" id="KW-0129">CBS domain</keyword>
<dbReference type="EMBL" id="CP007201">
    <property type="protein sequence ID" value="AHJ12102.1"/>
    <property type="molecule type" value="Genomic_DNA"/>
</dbReference>
<evidence type="ECO:0000259" key="3">
    <source>
        <dbReference type="PROSITE" id="PS51371"/>
    </source>
</evidence>
<dbReference type="InterPro" id="IPR051257">
    <property type="entry name" value="Diverse_CBS-Domain"/>
</dbReference>
<gene>
    <name evidence="4" type="ORF">SMUL_0834</name>
</gene>
<dbReference type="KEGG" id="smul:SMUL_0834"/>
<dbReference type="AlphaFoldDB" id="A0AA86E1T2"/>
<dbReference type="InterPro" id="IPR000644">
    <property type="entry name" value="CBS_dom"/>
</dbReference>
<name>A0AA86E1T2_SULMK</name>
<dbReference type="RefSeq" id="WP_025344004.1">
    <property type="nucleotide sequence ID" value="NZ_CP007201.1"/>
</dbReference>
<reference evidence="4 5" key="1">
    <citation type="journal article" date="2014" name="Environ. Microbiol.">
        <title>Insights into organohalide respiration and the versatile catabolism of Sulfurospirillum multivorans gained from comparative genomics and physiological studies.</title>
        <authorList>
            <person name="Goris T."/>
            <person name="Schubert T."/>
            <person name="Gadkari J."/>
            <person name="Wubet T."/>
            <person name="Tarkka M."/>
            <person name="Buscot F."/>
            <person name="Adrian L."/>
            <person name="Diekert G."/>
        </authorList>
    </citation>
    <scope>NUCLEOTIDE SEQUENCE [LARGE SCALE GENOMIC DNA]</scope>
    <source>
        <strain evidence="5">DM 12446 / JCM 15788 / NBRC 109480</strain>
    </source>
</reference>
<sequence>MLVSEVMIKDNLVIVSPMAPVRDALMMMRNTKVKSLIVDKIRPSDAYGLLTYKNILYSIVSSDGDIDLLRVYDICSKPAIQVSKQLDLKYASQLMVKNNVKRLLVVDNNELEGILTMTDILTLFLGTIEEEA</sequence>
<dbReference type="Pfam" id="PF00571">
    <property type="entry name" value="CBS"/>
    <property type="match status" value="2"/>
</dbReference>
<evidence type="ECO:0000256" key="2">
    <source>
        <dbReference type="PROSITE-ProRule" id="PRU00703"/>
    </source>
</evidence>
<dbReference type="InterPro" id="IPR046342">
    <property type="entry name" value="CBS_dom_sf"/>
</dbReference>
<dbReference type="Proteomes" id="UP000019322">
    <property type="component" value="Chromosome"/>
</dbReference>
<feature type="domain" description="CBS" evidence="3">
    <location>
        <begin position="75"/>
        <end position="130"/>
    </location>
</feature>
<evidence type="ECO:0000313" key="5">
    <source>
        <dbReference type="Proteomes" id="UP000019322"/>
    </source>
</evidence>
<dbReference type="PANTHER" id="PTHR43080:SF2">
    <property type="entry name" value="CBS DOMAIN-CONTAINING PROTEIN"/>
    <property type="match status" value="1"/>
</dbReference>
<organism evidence="4 5">
    <name type="scientific">Sulfurospirillum multivorans (strain DM 12446 / JCM 15788 / NBRC 109480)</name>
    <dbReference type="NCBI Taxonomy" id="1150621"/>
    <lineage>
        <taxon>Bacteria</taxon>
        <taxon>Pseudomonadati</taxon>
        <taxon>Campylobacterota</taxon>
        <taxon>Epsilonproteobacteria</taxon>
        <taxon>Campylobacterales</taxon>
        <taxon>Sulfurospirillaceae</taxon>
        <taxon>Sulfurospirillum</taxon>
    </lineage>
</organism>
<evidence type="ECO:0000256" key="1">
    <source>
        <dbReference type="ARBA" id="ARBA00023122"/>
    </source>
</evidence>
<dbReference type="Gene3D" id="3.10.580.10">
    <property type="entry name" value="CBS-domain"/>
    <property type="match status" value="1"/>
</dbReference>
<dbReference type="PANTHER" id="PTHR43080">
    <property type="entry name" value="CBS DOMAIN-CONTAINING PROTEIN CBSX3, MITOCHONDRIAL"/>
    <property type="match status" value="1"/>
</dbReference>
<proteinExistence type="predicted"/>
<evidence type="ECO:0000313" key="4">
    <source>
        <dbReference type="EMBL" id="AHJ12102.1"/>
    </source>
</evidence>